<evidence type="ECO:0000256" key="3">
    <source>
        <dbReference type="ARBA" id="ARBA00022692"/>
    </source>
</evidence>
<dbReference type="EMBL" id="JNBS01001691">
    <property type="protein sequence ID" value="OQS00691.1"/>
    <property type="molecule type" value="Genomic_DNA"/>
</dbReference>
<evidence type="ECO:0000259" key="7">
    <source>
        <dbReference type="Pfam" id="PF03458"/>
    </source>
</evidence>
<evidence type="ECO:0000256" key="6">
    <source>
        <dbReference type="SAM" id="Phobius"/>
    </source>
</evidence>
<dbReference type="PANTHER" id="PTHR30506">
    <property type="entry name" value="INNER MEMBRANE PROTEIN"/>
    <property type="match status" value="1"/>
</dbReference>
<sequence>MSTRVLLQDSHNQTYDSVVKPLPQQQRSRSWRLPSSYAPSPLARSLNYLDYMSPLAKSKVDYIQRGTTTPRFPLNEQPIEEQHIEIADAEVIPSNLIVTAKSPREGLPRWPGLTTPTGILRCLDWFGTVVFAVSGALTAAMCGANLLGCILIGTITAIGGGTLRDSIVLCKQPFWVEESEYVFLSIIPAALAFYFWGVMEPGQEIVPFLGLTLKGADGGEGTAMQWGDAIGVGAFAVIGAMNGIRSNCPYIVCALCGMMTATFGGMVRDGLLQHPVRIMHSYADAYASIAFVCASLYMGMRKASPQRQGLRIFVCVLLAIILRNQAWTYGWRLPYWATNSENVATGVEHP</sequence>
<dbReference type="InterPro" id="IPR005115">
    <property type="entry name" value="Gly_transporter"/>
</dbReference>
<feature type="transmembrane region" description="Helical" evidence="6">
    <location>
        <begin position="223"/>
        <end position="241"/>
    </location>
</feature>
<reference evidence="8 9" key="1">
    <citation type="journal article" date="2014" name="Genome Biol. Evol.">
        <title>The secreted proteins of Achlya hypogyna and Thraustotheca clavata identify the ancestral oomycete secretome and reveal gene acquisitions by horizontal gene transfer.</title>
        <authorList>
            <person name="Misner I."/>
            <person name="Blouin N."/>
            <person name="Leonard G."/>
            <person name="Richards T.A."/>
            <person name="Lane C.E."/>
        </authorList>
    </citation>
    <scope>NUCLEOTIDE SEQUENCE [LARGE SCALE GENOMIC DNA]</scope>
    <source>
        <strain evidence="8 9">ATCC 34112</strain>
    </source>
</reference>
<dbReference type="PANTHER" id="PTHR30506:SF3">
    <property type="entry name" value="UPF0126 INNER MEMBRANE PROTEIN YADS-RELATED"/>
    <property type="match status" value="1"/>
</dbReference>
<keyword evidence="3 6" id="KW-0812">Transmembrane</keyword>
<comment type="caution">
    <text evidence="8">The sequence shown here is derived from an EMBL/GenBank/DDBJ whole genome shotgun (WGS) entry which is preliminary data.</text>
</comment>
<organism evidence="8 9">
    <name type="scientific">Thraustotheca clavata</name>
    <dbReference type="NCBI Taxonomy" id="74557"/>
    <lineage>
        <taxon>Eukaryota</taxon>
        <taxon>Sar</taxon>
        <taxon>Stramenopiles</taxon>
        <taxon>Oomycota</taxon>
        <taxon>Saprolegniomycetes</taxon>
        <taxon>Saprolegniales</taxon>
        <taxon>Achlyaceae</taxon>
        <taxon>Thraustotheca</taxon>
    </lineage>
</organism>
<feature type="domain" description="Glycine transporter" evidence="7">
    <location>
        <begin position="123"/>
        <end position="196"/>
    </location>
</feature>
<dbReference type="AlphaFoldDB" id="A0A1V9ZRW2"/>
<evidence type="ECO:0000256" key="5">
    <source>
        <dbReference type="ARBA" id="ARBA00023136"/>
    </source>
</evidence>
<dbReference type="OrthoDB" id="76332at2759"/>
<keyword evidence="5 6" id="KW-0472">Membrane</keyword>
<feature type="transmembrane region" description="Helical" evidence="6">
    <location>
        <begin position="129"/>
        <end position="160"/>
    </location>
</feature>
<protein>
    <recommendedName>
        <fullName evidence="7">Glycine transporter domain-containing protein</fullName>
    </recommendedName>
</protein>
<feature type="domain" description="Glycine transporter" evidence="7">
    <location>
        <begin position="226"/>
        <end position="301"/>
    </location>
</feature>
<keyword evidence="2" id="KW-1003">Cell membrane</keyword>
<feature type="transmembrane region" description="Helical" evidence="6">
    <location>
        <begin position="248"/>
        <end position="267"/>
    </location>
</feature>
<keyword evidence="4 6" id="KW-1133">Transmembrane helix</keyword>
<dbReference type="GO" id="GO:0005886">
    <property type="term" value="C:plasma membrane"/>
    <property type="evidence" value="ECO:0007669"/>
    <property type="project" value="UniProtKB-SubCell"/>
</dbReference>
<feature type="transmembrane region" description="Helical" evidence="6">
    <location>
        <begin position="181"/>
        <end position="199"/>
    </location>
</feature>
<feature type="transmembrane region" description="Helical" evidence="6">
    <location>
        <begin position="279"/>
        <end position="298"/>
    </location>
</feature>
<evidence type="ECO:0000256" key="4">
    <source>
        <dbReference type="ARBA" id="ARBA00022989"/>
    </source>
</evidence>
<accession>A0A1V9ZRW2</accession>
<keyword evidence="9" id="KW-1185">Reference proteome</keyword>
<feature type="transmembrane region" description="Helical" evidence="6">
    <location>
        <begin position="310"/>
        <end position="327"/>
    </location>
</feature>
<evidence type="ECO:0000313" key="8">
    <source>
        <dbReference type="EMBL" id="OQS00691.1"/>
    </source>
</evidence>
<evidence type="ECO:0000256" key="2">
    <source>
        <dbReference type="ARBA" id="ARBA00022475"/>
    </source>
</evidence>
<comment type="subcellular location">
    <subcellularLocation>
        <location evidence="1">Cell membrane</location>
        <topology evidence="1">Multi-pass membrane protein</topology>
    </subcellularLocation>
</comment>
<evidence type="ECO:0000256" key="1">
    <source>
        <dbReference type="ARBA" id="ARBA00004651"/>
    </source>
</evidence>
<dbReference type="Pfam" id="PF03458">
    <property type="entry name" value="Gly_transporter"/>
    <property type="match status" value="2"/>
</dbReference>
<evidence type="ECO:0000313" key="9">
    <source>
        <dbReference type="Proteomes" id="UP000243217"/>
    </source>
</evidence>
<name>A0A1V9ZRW2_9STRA</name>
<gene>
    <name evidence="8" type="ORF">THRCLA_05894</name>
</gene>
<dbReference type="Proteomes" id="UP000243217">
    <property type="component" value="Unassembled WGS sequence"/>
</dbReference>
<proteinExistence type="predicted"/>